<keyword evidence="2" id="KW-1185">Reference proteome</keyword>
<protein>
    <submittedName>
        <fullName evidence="1">Uncharacterized protein</fullName>
    </submittedName>
</protein>
<name>A0A511N7H1_DEIC1</name>
<dbReference type="EMBL" id="BJXB01000020">
    <property type="protein sequence ID" value="GEM48416.1"/>
    <property type="molecule type" value="Genomic_DNA"/>
</dbReference>
<dbReference type="Proteomes" id="UP000321306">
    <property type="component" value="Unassembled WGS sequence"/>
</dbReference>
<comment type="caution">
    <text evidence="1">The sequence shown here is derived from an EMBL/GenBank/DDBJ whole genome shotgun (WGS) entry which is preliminary data.</text>
</comment>
<gene>
    <name evidence="1" type="ORF">DC3_40510</name>
</gene>
<sequence>MQNNFVISPPGTQVEINFKNHGFTPNVFVMVYQGPHARVILGPAEIWVDGKRFLASLDGDYSLFVFKDGMSGPKGSVGVYAYTNEARQAMMQAQQVRMRFPTFSGDLDIVFSAENLARLHTFLKASVF</sequence>
<accession>A0A511N7H1</accession>
<proteinExistence type="predicted"/>
<dbReference type="AlphaFoldDB" id="A0A511N7H1"/>
<evidence type="ECO:0000313" key="1">
    <source>
        <dbReference type="EMBL" id="GEM48416.1"/>
    </source>
</evidence>
<reference evidence="1 2" key="1">
    <citation type="submission" date="2019-07" db="EMBL/GenBank/DDBJ databases">
        <title>Whole genome shotgun sequence of Deinococcus cellulosilyticus NBRC 106333.</title>
        <authorList>
            <person name="Hosoyama A."/>
            <person name="Uohara A."/>
            <person name="Ohji S."/>
            <person name="Ichikawa N."/>
        </authorList>
    </citation>
    <scope>NUCLEOTIDE SEQUENCE [LARGE SCALE GENOMIC DNA]</scope>
    <source>
        <strain evidence="1 2">NBRC 106333</strain>
    </source>
</reference>
<evidence type="ECO:0000313" key="2">
    <source>
        <dbReference type="Proteomes" id="UP000321306"/>
    </source>
</evidence>
<organism evidence="1 2">
    <name type="scientific">Deinococcus cellulosilyticus (strain DSM 18568 / NBRC 106333 / KACC 11606 / 5516J-15)</name>
    <dbReference type="NCBI Taxonomy" id="1223518"/>
    <lineage>
        <taxon>Bacteria</taxon>
        <taxon>Thermotogati</taxon>
        <taxon>Deinococcota</taxon>
        <taxon>Deinococci</taxon>
        <taxon>Deinococcales</taxon>
        <taxon>Deinococcaceae</taxon>
        <taxon>Deinococcus</taxon>
    </lineage>
</organism>